<accession>A0A1H3FIG9</accession>
<keyword evidence="17" id="KW-1185">Reference proteome</keyword>
<dbReference type="Proteomes" id="UP000199035">
    <property type="component" value="Unassembled WGS sequence"/>
</dbReference>
<evidence type="ECO:0000256" key="7">
    <source>
        <dbReference type="ARBA" id="ARBA00023077"/>
    </source>
</evidence>
<dbReference type="InterPro" id="IPR012910">
    <property type="entry name" value="Plug_dom"/>
</dbReference>
<dbReference type="AlphaFoldDB" id="A0A1H3FIG9"/>
<dbReference type="InterPro" id="IPR039426">
    <property type="entry name" value="TonB-dep_rcpt-like"/>
</dbReference>
<gene>
    <name evidence="16" type="ORF">SAMN05421643_10154</name>
</gene>
<keyword evidence="8 10" id="KW-0472">Membrane</keyword>
<dbReference type="EMBL" id="FNPK01000001">
    <property type="protein sequence ID" value="SDX89934.1"/>
    <property type="molecule type" value="Genomic_DNA"/>
</dbReference>
<name>A0A1H3FIG9_9GAMM</name>
<keyword evidence="7 12" id="KW-0798">TonB box</keyword>
<evidence type="ECO:0000256" key="5">
    <source>
        <dbReference type="ARBA" id="ARBA00022729"/>
    </source>
</evidence>
<keyword evidence="9 10" id="KW-0998">Cell outer membrane</keyword>
<evidence type="ECO:0000256" key="13">
    <source>
        <dbReference type="SAM" id="SignalP"/>
    </source>
</evidence>
<evidence type="ECO:0000256" key="4">
    <source>
        <dbReference type="ARBA" id="ARBA00022692"/>
    </source>
</evidence>
<dbReference type="Gene3D" id="2.40.170.20">
    <property type="entry name" value="TonB-dependent receptor, beta-barrel domain"/>
    <property type="match status" value="1"/>
</dbReference>
<dbReference type="SUPFAM" id="SSF56935">
    <property type="entry name" value="Porins"/>
    <property type="match status" value="1"/>
</dbReference>
<feature type="domain" description="TonB-dependent receptor plug" evidence="15">
    <location>
        <begin position="49"/>
        <end position="162"/>
    </location>
</feature>
<dbReference type="STRING" id="595670.SAMN05421643_10154"/>
<keyword evidence="3 10" id="KW-1134">Transmembrane beta strand</keyword>
<feature type="signal peptide" evidence="13">
    <location>
        <begin position="1"/>
        <end position="23"/>
    </location>
</feature>
<evidence type="ECO:0000256" key="1">
    <source>
        <dbReference type="ARBA" id="ARBA00004571"/>
    </source>
</evidence>
<evidence type="ECO:0000256" key="3">
    <source>
        <dbReference type="ARBA" id="ARBA00022452"/>
    </source>
</evidence>
<evidence type="ECO:0000256" key="6">
    <source>
        <dbReference type="ARBA" id="ARBA00023065"/>
    </source>
</evidence>
<dbReference type="Gene3D" id="2.170.130.10">
    <property type="entry name" value="TonB-dependent receptor, plug domain"/>
    <property type="match status" value="1"/>
</dbReference>
<evidence type="ECO:0000259" key="14">
    <source>
        <dbReference type="Pfam" id="PF00593"/>
    </source>
</evidence>
<keyword evidence="5 13" id="KW-0732">Signal</keyword>
<dbReference type="InterPro" id="IPR000531">
    <property type="entry name" value="Beta-barrel_TonB"/>
</dbReference>
<dbReference type="Pfam" id="PF07715">
    <property type="entry name" value="Plug"/>
    <property type="match status" value="1"/>
</dbReference>
<dbReference type="InterPro" id="IPR010917">
    <property type="entry name" value="TonB_rcpt_CS"/>
</dbReference>
<dbReference type="GO" id="GO:0009279">
    <property type="term" value="C:cell outer membrane"/>
    <property type="evidence" value="ECO:0007669"/>
    <property type="project" value="UniProtKB-SubCell"/>
</dbReference>
<keyword evidence="16" id="KW-0675">Receptor</keyword>
<dbReference type="GO" id="GO:0015344">
    <property type="term" value="F:siderophore uptake transmembrane transporter activity"/>
    <property type="evidence" value="ECO:0007669"/>
    <property type="project" value="TreeGrafter"/>
</dbReference>
<comment type="similarity">
    <text evidence="10 12">Belongs to the TonB-dependent receptor family.</text>
</comment>
<evidence type="ECO:0000256" key="11">
    <source>
        <dbReference type="PROSITE-ProRule" id="PRU10144"/>
    </source>
</evidence>
<evidence type="ECO:0000313" key="16">
    <source>
        <dbReference type="EMBL" id="SDX89934.1"/>
    </source>
</evidence>
<evidence type="ECO:0000313" key="17">
    <source>
        <dbReference type="Proteomes" id="UP000199035"/>
    </source>
</evidence>
<sequence length="733" mass="81069">MSKFNLRPLSIAILGMTSASVFANTEIEPSSKHQLSTIVVSAAGYEQKIKDAPASITVITAEDLKNKRINSIADALVDVEGVDISPTAGKTGGLNIRIRGMDSEYTLVLVDGRRQNSTGDISPNGFGESNNSFIPPISAIERIEVIRGPASTLYGSDAMGGVVNIITKKVSPVWTGAVTLEGTVLPNSSDFGNQRAVDAFVSGPLVKDLLGIQLRARKAERDQSNVGYLDENDQDVELNMGQNPTKSDLETIGVRLTLTPTDDHDLSVEYEQTEQWYDNSKGQLGTLGANGGYDEAKEFNRDKVILAHTWRNKVGTLESSISNTQTETIGRLIPSRAQGGSMVVSPRLLESEDTTIDSKFTTQAIQGHNMTFGGQWWEASIKDGLRANKEVSFEQIGLFAEDTWALTDQLALTLGLRYDNHDTFGDFWTPRAYLVWNANDNWTLKGGYSEGYKAPRLERLTDGIYNVGGQGRIPLFGSSNLKPETSKNLEFGTYFNNTSNFDANITAFYSQVEDKILTGSAEMTCDAAIPASKTECEKLMASVGTPWQMQPGDTNQNGANRGWSVSRPINAEKADIYGIETGFNWEFAPSWKLGMNYTWTETEIKDAALGNPSLTDTPEHILNASLKWQADDNIQLWARGEYRSERTRYLKSYENMTATEKSVYNTLGDFKSYGLFHIGSNFNVNDNWDVGVALYNVFDKDFNDYEKVGTGYYNRYSNTQEGRRVQLSTTFKF</sequence>
<evidence type="ECO:0000256" key="8">
    <source>
        <dbReference type="ARBA" id="ARBA00023136"/>
    </source>
</evidence>
<feature type="short sequence motif" description="TonB C-terminal box" evidence="11">
    <location>
        <begin position="716"/>
        <end position="733"/>
    </location>
</feature>
<evidence type="ECO:0000259" key="15">
    <source>
        <dbReference type="Pfam" id="PF07715"/>
    </source>
</evidence>
<evidence type="ECO:0000256" key="2">
    <source>
        <dbReference type="ARBA" id="ARBA00022448"/>
    </source>
</evidence>
<evidence type="ECO:0000256" key="10">
    <source>
        <dbReference type="PROSITE-ProRule" id="PRU01360"/>
    </source>
</evidence>
<evidence type="ECO:0000256" key="9">
    <source>
        <dbReference type="ARBA" id="ARBA00023237"/>
    </source>
</evidence>
<dbReference type="GO" id="GO:0044718">
    <property type="term" value="P:siderophore transmembrane transport"/>
    <property type="evidence" value="ECO:0007669"/>
    <property type="project" value="TreeGrafter"/>
</dbReference>
<dbReference type="PROSITE" id="PS52016">
    <property type="entry name" value="TONB_DEPENDENT_REC_3"/>
    <property type="match status" value="1"/>
</dbReference>
<protein>
    <submittedName>
        <fullName evidence="16">Outer membrane receptor for ferrienterochelin and colicins</fullName>
    </submittedName>
</protein>
<keyword evidence="6" id="KW-0406">Ion transport</keyword>
<organism evidence="16 17">
    <name type="scientific">Acinetobacter kyonggiensis</name>
    <dbReference type="NCBI Taxonomy" id="595670"/>
    <lineage>
        <taxon>Bacteria</taxon>
        <taxon>Pseudomonadati</taxon>
        <taxon>Pseudomonadota</taxon>
        <taxon>Gammaproteobacteria</taxon>
        <taxon>Moraxellales</taxon>
        <taxon>Moraxellaceae</taxon>
        <taxon>Acinetobacter</taxon>
    </lineage>
</organism>
<keyword evidence="4 10" id="KW-0812">Transmembrane</keyword>
<keyword evidence="2 10" id="KW-0813">Transport</keyword>
<dbReference type="CDD" id="cd01347">
    <property type="entry name" value="ligand_gated_channel"/>
    <property type="match status" value="1"/>
</dbReference>
<dbReference type="InterPro" id="IPR037066">
    <property type="entry name" value="Plug_dom_sf"/>
</dbReference>
<dbReference type="PANTHER" id="PTHR30069">
    <property type="entry name" value="TONB-DEPENDENT OUTER MEMBRANE RECEPTOR"/>
    <property type="match status" value="1"/>
</dbReference>
<proteinExistence type="inferred from homology"/>
<dbReference type="Pfam" id="PF00593">
    <property type="entry name" value="TonB_dep_Rec_b-barrel"/>
    <property type="match status" value="1"/>
</dbReference>
<dbReference type="RefSeq" id="WP_092686597.1">
    <property type="nucleotide sequence ID" value="NZ_FNPK01000001.1"/>
</dbReference>
<dbReference type="PROSITE" id="PS01156">
    <property type="entry name" value="TONB_DEPENDENT_REC_2"/>
    <property type="match status" value="1"/>
</dbReference>
<dbReference type="PANTHER" id="PTHR30069:SF53">
    <property type="entry name" value="COLICIN I RECEPTOR-RELATED"/>
    <property type="match status" value="1"/>
</dbReference>
<feature type="domain" description="TonB-dependent receptor-like beta-barrel" evidence="14">
    <location>
        <begin position="261"/>
        <end position="697"/>
    </location>
</feature>
<evidence type="ECO:0000256" key="12">
    <source>
        <dbReference type="RuleBase" id="RU003357"/>
    </source>
</evidence>
<feature type="chain" id="PRO_5011788069" evidence="13">
    <location>
        <begin position="24"/>
        <end position="733"/>
    </location>
</feature>
<reference evidence="17" key="1">
    <citation type="submission" date="2016-10" db="EMBL/GenBank/DDBJ databases">
        <authorList>
            <person name="Varghese N."/>
            <person name="Submissions S."/>
        </authorList>
    </citation>
    <scope>NUCLEOTIDE SEQUENCE [LARGE SCALE GENOMIC DNA]</scope>
    <source>
        <strain evidence="17">ANC 5109</strain>
    </source>
</reference>
<comment type="subcellular location">
    <subcellularLocation>
        <location evidence="1 10">Cell outer membrane</location>
        <topology evidence="1 10">Multi-pass membrane protein</topology>
    </subcellularLocation>
</comment>
<dbReference type="InterPro" id="IPR036942">
    <property type="entry name" value="Beta-barrel_TonB_sf"/>
</dbReference>